<evidence type="ECO:0000313" key="3">
    <source>
        <dbReference type="Proteomes" id="UP001526430"/>
    </source>
</evidence>
<accession>A0ABT3NPU4</accession>
<name>A0ABT3NPU4_9PROT</name>
<keyword evidence="3" id="KW-1185">Reference proteome</keyword>
<dbReference type="CDD" id="cd07012">
    <property type="entry name" value="PBP2_Bug_TTT"/>
    <property type="match status" value="1"/>
</dbReference>
<dbReference type="RefSeq" id="WP_301587791.1">
    <property type="nucleotide sequence ID" value="NZ_JAPFQI010000001.1"/>
</dbReference>
<sequence length="320" mass="34120">MIGRRTLLAALPAALPVHRAAAQEFPSRRVTIVVPYPPGGTTDAMARMLAQRITGPLGQPVVVENRAGANTVIAAEHVARAEPDGHTILVSSGTTHTLNPLLNRSLPYKPEDFAPVALVSRVPLTLLARKDLPGTLPEFTAWAKSRGAAVNAGTNGPTSIHHLTVLMLNQALGLSLQGVPYRGDSQQIVDLLAGRIDLAVVGGGTSIAAHRNDQGRILAFTGGQRLPSLPDVPTLSESTPDLLAQTWFGLMVPARTPRPAIDRLNQVVVAALGDAELRQRLEADGQFVSGPTTPEQVSTFLREDAERWAPIVRGIERRPE</sequence>
<organism evidence="2 3">
    <name type="scientific">Sabulicella glaciei</name>
    <dbReference type="NCBI Taxonomy" id="2984948"/>
    <lineage>
        <taxon>Bacteria</taxon>
        <taxon>Pseudomonadati</taxon>
        <taxon>Pseudomonadota</taxon>
        <taxon>Alphaproteobacteria</taxon>
        <taxon>Acetobacterales</taxon>
        <taxon>Acetobacteraceae</taxon>
        <taxon>Sabulicella</taxon>
    </lineage>
</organism>
<dbReference type="PANTHER" id="PTHR42928:SF5">
    <property type="entry name" value="BLR1237 PROTEIN"/>
    <property type="match status" value="1"/>
</dbReference>
<evidence type="ECO:0000256" key="1">
    <source>
        <dbReference type="ARBA" id="ARBA00006987"/>
    </source>
</evidence>
<dbReference type="Proteomes" id="UP001526430">
    <property type="component" value="Unassembled WGS sequence"/>
</dbReference>
<dbReference type="SUPFAM" id="SSF53850">
    <property type="entry name" value="Periplasmic binding protein-like II"/>
    <property type="match status" value="1"/>
</dbReference>
<comment type="similarity">
    <text evidence="1">Belongs to the UPF0065 (bug) family.</text>
</comment>
<comment type="caution">
    <text evidence="2">The sequence shown here is derived from an EMBL/GenBank/DDBJ whole genome shotgun (WGS) entry which is preliminary data.</text>
</comment>
<dbReference type="Gene3D" id="3.40.190.150">
    <property type="entry name" value="Bordetella uptake gene, domain 1"/>
    <property type="match status" value="1"/>
</dbReference>
<dbReference type="PIRSF" id="PIRSF017082">
    <property type="entry name" value="YflP"/>
    <property type="match status" value="1"/>
</dbReference>
<dbReference type="Gene3D" id="3.40.190.10">
    <property type="entry name" value="Periplasmic binding protein-like II"/>
    <property type="match status" value="1"/>
</dbReference>
<proteinExistence type="inferred from homology"/>
<dbReference type="PANTHER" id="PTHR42928">
    <property type="entry name" value="TRICARBOXYLATE-BINDING PROTEIN"/>
    <property type="match status" value="1"/>
</dbReference>
<dbReference type="EMBL" id="JAPFQI010000001">
    <property type="protein sequence ID" value="MCW8084184.1"/>
    <property type="molecule type" value="Genomic_DNA"/>
</dbReference>
<evidence type="ECO:0000313" key="2">
    <source>
        <dbReference type="EMBL" id="MCW8084184.1"/>
    </source>
</evidence>
<reference evidence="2 3" key="1">
    <citation type="submission" date="2022-10" db="EMBL/GenBank/DDBJ databases">
        <title>Roseococcus glaciei nov., sp. nov., isolated from glacier.</title>
        <authorList>
            <person name="Liu Q."/>
            <person name="Xin Y.-H."/>
        </authorList>
    </citation>
    <scope>NUCLEOTIDE SEQUENCE [LARGE SCALE GENOMIC DNA]</scope>
    <source>
        <strain evidence="2 3">MDT2-1-1</strain>
    </source>
</reference>
<gene>
    <name evidence="2" type="ORF">OF850_00965</name>
</gene>
<dbReference type="Pfam" id="PF03401">
    <property type="entry name" value="TctC"/>
    <property type="match status" value="1"/>
</dbReference>
<dbReference type="InterPro" id="IPR005064">
    <property type="entry name" value="BUG"/>
</dbReference>
<protein>
    <submittedName>
        <fullName evidence="2">Tripartite tricarboxylate transporter substrate binding protein</fullName>
    </submittedName>
</protein>
<dbReference type="InterPro" id="IPR042100">
    <property type="entry name" value="Bug_dom1"/>
</dbReference>